<dbReference type="AlphaFoldDB" id="A0AA47I8S7"/>
<evidence type="ECO:0000313" key="1">
    <source>
        <dbReference type="EMBL" id="WAG62405.1"/>
    </source>
</evidence>
<gene>
    <name evidence="1" type="ORF">LL038_09265</name>
</gene>
<reference evidence="1" key="1">
    <citation type="submission" date="2021-11" db="EMBL/GenBank/DDBJ databases">
        <title>Clostridia strains as spoilage organisms.</title>
        <authorList>
            <person name="Wambui J."/>
            <person name="Stevens M.J.A."/>
            <person name="Stephan R."/>
        </authorList>
    </citation>
    <scope>NUCLEOTIDE SEQUENCE</scope>
    <source>
        <strain evidence="1">CF009</strain>
    </source>
</reference>
<dbReference type="EMBL" id="CP086239">
    <property type="protein sequence ID" value="WAG62405.1"/>
    <property type="molecule type" value="Genomic_DNA"/>
</dbReference>
<dbReference type="RefSeq" id="WP_216172516.1">
    <property type="nucleotide sequence ID" value="NZ_CP086239.1"/>
</dbReference>
<dbReference type="Proteomes" id="UP001164733">
    <property type="component" value="Chromosome"/>
</dbReference>
<protein>
    <submittedName>
        <fullName evidence="1">Uncharacterized protein</fullName>
    </submittedName>
</protein>
<sequence>MNVHLIQITHIIRYGLFVGLKLKAPLARVLKIDEVYGIYEGELRKNAHETFTALSLMINLSYKEKKFSEAEEYIELAK</sequence>
<evidence type="ECO:0000313" key="2">
    <source>
        <dbReference type="Proteomes" id="UP001164733"/>
    </source>
</evidence>
<organism evidence="1 2">
    <name type="scientific">Clostridium estertheticum</name>
    <dbReference type="NCBI Taxonomy" id="238834"/>
    <lineage>
        <taxon>Bacteria</taxon>
        <taxon>Bacillati</taxon>
        <taxon>Bacillota</taxon>
        <taxon>Clostridia</taxon>
        <taxon>Eubacteriales</taxon>
        <taxon>Clostridiaceae</taxon>
        <taxon>Clostridium</taxon>
    </lineage>
</organism>
<name>A0AA47I8S7_9CLOT</name>
<proteinExistence type="predicted"/>
<accession>A0AA47I8S7</accession>